<feature type="coiled-coil region" evidence="1">
    <location>
        <begin position="79"/>
        <end position="127"/>
    </location>
</feature>
<dbReference type="AlphaFoldDB" id="A0A4S8MHE3"/>
<keyword evidence="3" id="KW-1185">Reference proteome</keyword>
<proteinExistence type="predicted"/>
<gene>
    <name evidence="2" type="ORF">K435DRAFT_578368</name>
</gene>
<sequence>TAHESQLRQALIECNVRDEGWKGEMIKMQAGVVLANIYSRQVQCQLQAHEEKSTKKGKSRLIGDGKACFFTGDEFFNAVVEDNERREEEAEKKKKAQEARLAHVEALQQWESRCNLIRERNQERKERFHADEAAWK</sequence>
<feature type="non-terminal residue" evidence="2">
    <location>
        <position position="136"/>
    </location>
</feature>
<evidence type="ECO:0000313" key="2">
    <source>
        <dbReference type="EMBL" id="THV02098.1"/>
    </source>
</evidence>
<dbReference type="OrthoDB" id="2917041at2759"/>
<reference evidence="2 3" key="1">
    <citation type="journal article" date="2019" name="Nat. Ecol. Evol.">
        <title>Megaphylogeny resolves global patterns of mushroom evolution.</title>
        <authorList>
            <person name="Varga T."/>
            <person name="Krizsan K."/>
            <person name="Foldi C."/>
            <person name="Dima B."/>
            <person name="Sanchez-Garcia M."/>
            <person name="Sanchez-Ramirez S."/>
            <person name="Szollosi G.J."/>
            <person name="Szarkandi J.G."/>
            <person name="Papp V."/>
            <person name="Albert L."/>
            <person name="Andreopoulos W."/>
            <person name="Angelini C."/>
            <person name="Antonin V."/>
            <person name="Barry K.W."/>
            <person name="Bougher N.L."/>
            <person name="Buchanan P."/>
            <person name="Buyck B."/>
            <person name="Bense V."/>
            <person name="Catcheside P."/>
            <person name="Chovatia M."/>
            <person name="Cooper J."/>
            <person name="Damon W."/>
            <person name="Desjardin D."/>
            <person name="Finy P."/>
            <person name="Geml J."/>
            <person name="Haridas S."/>
            <person name="Hughes K."/>
            <person name="Justo A."/>
            <person name="Karasinski D."/>
            <person name="Kautmanova I."/>
            <person name="Kiss B."/>
            <person name="Kocsube S."/>
            <person name="Kotiranta H."/>
            <person name="LaButti K.M."/>
            <person name="Lechner B.E."/>
            <person name="Liimatainen K."/>
            <person name="Lipzen A."/>
            <person name="Lukacs Z."/>
            <person name="Mihaltcheva S."/>
            <person name="Morgado L.N."/>
            <person name="Niskanen T."/>
            <person name="Noordeloos M.E."/>
            <person name="Ohm R.A."/>
            <person name="Ortiz-Santana B."/>
            <person name="Ovrebo C."/>
            <person name="Racz N."/>
            <person name="Riley R."/>
            <person name="Savchenko A."/>
            <person name="Shiryaev A."/>
            <person name="Soop K."/>
            <person name="Spirin V."/>
            <person name="Szebenyi C."/>
            <person name="Tomsovsky M."/>
            <person name="Tulloss R.E."/>
            <person name="Uehling J."/>
            <person name="Grigoriev I.V."/>
            <person name="Vagvolgyi C."/>
            <person name="Papp T."/>
            <person name="Martin F.M."/>
            <person name="Miettinen O."/>
            <person name="Hibbett D.S."/>
            <person name="Nagy L.G."/>
        </authorList>
    </citation>
    <scope>NUCLEOTIDE SEQUENCE [LARGE SCALE GENOMIC DNA]</scope>
    <source>
        <strain evidence="2 3">CBS 962.96</strain>
    </source>
</reference>
<protein>
    <submittedName>
        <fullName evidence="2">Uncharacterized protein</fullName>
    </submittedName>
</protein>
<name>A0A4S8MHE3_DENBC</name>
<accession>A0A4S8MHE3</accession>
<feature type="non-terminal residue" evidence="2">
    <location>
        <position position="1"/>
    </location>
</feature>
<dbReference type="EMBL" id="ML179080">
    <property type="protein sequence ID" value="THV02098.1"/>
    <property type="molecule type" value="Genomic_DNA"/>
</dbReference>
<organism evidence="2 3">
    <name type="scientific">Dendrothele bispora (strain CBS 962.96)</name>
    <dbReference type="NCBI Taxonomy" id="1314807"/>
    <lineage>
        <taxon>Eukaryota</taxon>
        <taxon>Fungi</taxon>
        <taxon>Dikarya</taxon>
        <taxon>Basidiomycota</taxon>
        <taxon>Agaricomycotina</taxon>
        <taxon>Agaricomycetes</taxon>
        <taxon>Agaricomycetidae</taxon>
        <taxon>Agaricales</taxon>
        <taxon>Agaricales incertae sedis</taxon>
        <taxon>Dendrothele</taxon>
    </lineage>
</organism>
<keyword evidence="1" id="KW-0175">Coiled coil</keyword>
<evidence type="ECO:0000313" key="3">
    <source>
        <dbReference type="Proteomes" id="UP000297245"/>
    </source>
</evidence>
<dbReference type="Proteomes" id="UP000297245">
    <property type="component" value="Unassembled WGS sequence"/>
</dbReference>
<evidence type="ECO:0000256" key="1">
    <source>
        <dbReference type="SAM" id="Coils"/>
    </source>
</evidence>